<evidence type="ECO:0000313" key="8">
    <source>
        <dbReference type="Proteomes" id="UP000594262"/>
    </source>
</evidence>
<feature type="transmembrane region" description="Helical" evidence="5">
    <location>
        <begin position="293"/>
        <end position="312"/>
    </location>
</feature>
<dbReference type="Proteomes" id="UP000594262">
    <property type="component" value="Unplaced"/>
</dbReference>
<keyword evidence="3 5" id="KW-1133">Transmembrane helix</keyword>
<dbReference type="OrthoDB" id="306876at2759"/>
<dbReference type="InterPro" id="IPR000620">
    <property type="entry name" value="EamA_dom"/>
</dbReference>
<evidence type="ECO:0000256" key="4">
    <source>
        <dbReference type="ARBA" id="ARBA00023136"/>
    </source>
</evidence>
<dbReference type="PANTHER" id="PTHR22911:SF6">
    <property type="entry name" value="SOLUTE CARRIER FAMILY 35 MEMBER G1"/>
    <property type="match status" value="1"/>
</dbReference>
<evidence type="ECO:0000256" key="1">
    <source>
        <dbReference type="ARBA" id="ARBA00004141"/>
    </source>
</evidence>
<keyword evidence="2 5" id="KW-0812">Transmembrane</keyword>
<dbReference type="Pfam" id="PF00892">
    <property type="entry name" value="EamA"/>
    <property type="match status" value="1"/>
</dbReference>
<dbReference type="GO" id="GO:0016020">
    <property type="term" value="C:membrane"/>
    <property type="evidence" value="ECO:0007669"/>
    <property type="project" value="UniProtKB-SubCell"/>
</dbReference>
<feature type="transmembrane region" description="Helical" evidence="5">
    <location>
        <begin position="138"/>
        <end position="156"/>
    </location>
</feature>
<keyword evidence="4 5" id="KW-0472">Membrane</keyword>
<evidence type="ECO:0000256" key="3">
    <source>
        <dbReference type="ARBA" id="ARBA00022989"/>
    </source>
</evidence>
<dbReference type="InterPro" id="IPR037185">
    <property type="entry name" value="EmrE-like"/>
</dbReference>
<feature type="transmembrane region" description="Helical" evidence="5">
    <location>
        <begin position="261"/>
        <end position="281"/>
    </location>
</feature>
<protein>
    <recommendedName>
        <fullName evidence="6">EamA domain-containing protein</fullName>
    </recommendedName>
</protein>
<dbReference type="EnsemblMetazoa" id="CLYHEMT004395.1">
    <property type="protein sequence ID" value="CLYHEMP004395.1"/>
    <property type="gene ID" value="CLYHEMG004395"/>
</dbReference>
<comment type="subcellular location">
    <subcellularLocation>
        <location evidence="1">Membrane</location>
        <topology evidence="1">Multi-pass membrane protein</topology>
    </subcellularLocation>
</comment>
<sequence>MSLDTKVSIKHRIHGIIGLVLSILCFFFANCLVKLVYIKNPDIPISGYQIVFIRSIVQLVLVAIQMFREPIHPLGGFKWNKQKLLLLIVTGVSNITNQIFICESTRHISPGAFQIILSTAPIFGLVFELVVLKERFYLMRFQFGMITVVGVIIALYPEFKTQESVVGIIYGFIATIMYAVFCVGVRTSHLLRIENSVILNIFYPSWIGAVSTPLLILIDPSAVTILDGLSLTYWLVLIIAGLLYYLNFAGFIFGMKYNSPFVSMVIIDCFPVILAYIYMVVVDKYDSHASSLVVGMLLIFFGCFAMTLSSVFEIKTWKELHNNVFRKNSL</sequence>
<evidence type="ECO:0000259" key="6">
    <source>
        <dbReference type="Pfam" id="PF00892"/>
    </source>
</evidence>
<feature type="transmembrane region" description="Helical" evidence="5">
    <location>
        <begin position="197"/>
        <end position="218"/>
    </location>
</feature>
<dbReference type="AlphaFoldDB" id="A0A7M5V8S5"/>
<feature type="domain" description="EamA" evidence="6">
    <location>
        <begin position="15"/>
        <end position="155"/>
    </location>
</feature>
<feature type="transmembrane region" description="Helical" evidence="5">
    <location>
        <begin position="12"/>
        <end position="37"/>
    </location>
</feature>
<feature type="transmembrane region" description="Helical" evidence="5">
    <location>
        <begin position="168"/>
        <end position="185"/>
    </location>
</feature>
<proteinExistence type="predicted"/>
<evidence type="ECO:0000256" key="5">
    <source>
        <dbReference type="SAM" id="Phobius"/>
    </source>
</evidence>
<feature type="transmembrane region" description="Helical" evidence="5">
    <location>
        <begin position="113"/>
        <end position="131"/>
    </location>
</feature>
<evidence type="ECO:0000313" key="7">
    <source>
        <dbReference type="EnsemblMetazoa" id="CLYHEMP004395.1"/>
    </source>
</evidence>
<evidence type="ECO:0000256" key="2">
    <source>
        <dbReference type="ARBA" id="ARBA00022692"/>
    </source>
</evidence>
<dbReference type="PANTHER" id="PTHR22911">
    <property type="entry name" value="ACYL-MALONYL CONDENSING ENZYME-RELATED"/>
    <property type="match status" value="1"/>
</dbReference>
<reference evidence="7" key="1">
    <citation type="submission" date="2021-01" db="UniProtKB">
        <authorList>
            <consortium name="EnsemblMetazoa"/>
        </authorList>
    </citation>
    <scope>IDENTIFICATION</scope>
</reference>
<feature type="transmembrane region" description="Helical" evidence="5">
    <location>
        <begin position="43"/>
        <end position="64"/>
    </location>
</feature>
<keyword evidence="8" id="KW-1185">Reference proteome</keyword>
<organism evidence="7 8">
    <name type="scientific">Clytia hemisphaerica</name>
    <dbReference type="NCBI Taxonomy" id="252671"/>
    <lineage>
        <taxon>Eukaryota</taxon>
        <taxon>Metazoa</taxon>
        <taxon>Cnidaria</taxon>
        <taxon>Hydrozoa</taxon>
        <taxon>Hydroidolina</taxon>
        <taxon>Leptothecata</taxon>
        <taxon>Obeliida</taxon>
        <taxon>Clytiidae</taxon>
        <taxon>Clytia</taxon>
    </lineage>
</organism>
<feature type="transmembrane region" description="Helical" evidence="5">
    <location>
        <begin position="233"/>
        <end position="254"/>
    </location>
</feature>
<name>A0A7M5V8S5_9CNID</name>
<accession>A0A7M5V8S5</accession>
<dbReference type="SUPFAM" id="SSF103481">
    <property type="entry name" value="Multidrug resistance efflux transporter EmrE"/>
    <property type="match status" value="1"/>
</dbReference>